<feature type="region of interest" description="Disordered" evidence="9">
    <location>
        <begin position="405"/>
        <end position="430"/>
    </location>
</feature>
<evidence type="ECO:0000256" key="2">
    <source>
        <dbReference type="ARBA" id="ARBA00004123"/>
    </source>
</evidence>
<dbReference type="InterPro" id="IPR037009">
    <property type="entry name" value="mRNA_triPase_Cet1_sf"/>
</dbReference>
<feature type="compositionally biased region" description="Polar residues" evidence="9">
    <location>
        <begin position="151"/>
        <end position="163"/>
    </location>
</feature>
<evidence type="ECO:0000256" key="7">
    <source>
        <dbReference type="ARBA" id="ARBA00047740"/>
    </source>
</evidence>
<dbReference type="GO" id="GO:0006370">
    <property type="term" value="P:7-methylguanosine mRNA capping"/>
    <property type="evidence" value="ECO:0007669"/>
    <property type="project" value="UniProtKB-UniRule"/>
</dbReference>
<comment type="function">
    <text evidence="8">First step of mRNA capping. Converts the 5'-triphosphate end of a nascent mRNA chain into a diphosphate end.</text>
</comment>
<evidence type="ECO:0000313" key="12">
    <source>
        <dbReference type="Proteomes" id="UP001337655"/>
    </source>
</evidence>
<keyword evidence="6 8" id="KW-0539">Nucleus</keyword>
<comment type="similarity">
    <text evidence="3 8">Belongs to the fungal TPase family.</text>
</comment>
<keyword evidence="4 8" id="KW-0507">mRNA processing</keyword>
<evidence type="ECO:0000256" key="9">
    <source>
        <dbReference type="SAM" id="MobiDB-lite"/>
    </source>
</evidence>
<feature type="compositionally biased region" description="Low complexity" evidence="9">
    <location>
        <begin position="128"/>
        <end position="141"/>
    </location>
</feature>
<dbReference type="EMBL" id="JAVRRT010000005">
    <property type="protein sequence ID" value="KAK5171716.1"/>
    <property type="molecule type" value="Genomic_DNA"/>
</dbReference>
<dbReference type="GeneID" id="89924699"/>
<dbReference type="InterPro" id="IPR033469">
    <property type="entry name" value="CYTH-like_dom_sf"/>
</dbReference>
<sequence length="748" mass="82029">MNLSALMNDGGEEESSPRKNTSPEAKRNSQPSGTTPAVNGHHAQGYAHPHAHPQVPLPGYGPPPSLPTARSSGSQGFPQLHTPGQGPPDYRYRSQDGFSATTPGGRPPTASYGYPVQQSPSSASIPLPHQSTSASPTPSSHHSQHRHTPGSVRQSPQAVMSQPPNQPPSAGMYQQSGAYQQSPYTQAQPRTPHGPPPPLLPQHSSSYLDMSSPVHSRTFSGTSQGNAFTAQSPAAISNLVESPNTFHRPSPADLQRHSTQYLTQQFTQERERSLSVSPKTQVMPRPHSQRSSVQDLINHVPPRPREPSNEVLDANGAGKQSVVSAPPNPPNLPHHTSEATNMVPPAEKQLKRPAPEPAQEPPAKRTMTRKYTQRPPWAVLSKHNPRFKHGDAQANGHAPTLERAITPRGASQQPNGTVPISETKPWQQHPPLDHDLIGASAILGKWEKSFRWNTPYPPMLKCVQDWLFEQFSGLQDVGMHPKEGTIEVEARVGVLKKAGSDDRLRLPVLSTTVLDPATNSDYHFESRMTEAEHSAMNKYLNAATAESMADGRVRMTYDHTYEADFYHPLSATGLAALPTSIQRRNTHTRPPRLRITRATRDRPSTHHCPAIRAGQILGRIVKMPISDLHIYNPQYNYDTRISLALEVNLDRPDIDPTTLIAAESATDRGPDRIKDRVSYRHLAYSIDLTKVDMPGQGAGTYELEVEVDSRVLREQMERLVRGEASAFGDVVGGFLDNVTFLTRQGPVG</sequence>
<comment type="catalytic activity">
    <reaction evidence="7">
        <text>a 5'-end triphospho-ribonucleoside in mRNA + H2O = a 5'-end diphospho-ribonucleoside in mRNA + phosphate + H(+)</text>
        <dbReference type="Rhea" id="RHEA:67004"/>
        <dbReference type="Rhea" id="RHEA-COMP:17164"/>
        <dbReference type="Rhea" id="RHEA-COMP:17165"/>
        <dbReference type="ChEBI" id="CHEBI:15377"/>
        <dbReference type="ChEBI" id="CHEBI:15378"/>
        <dbReference type="ChEBI" id="CHEBI:43474"/>
        <dbReference type="ChEBI" id="CHEBI:167616"/>
        <dbReference type="ChEBI" id="CHEBI:167618"/>
        <dbReference type="EC" id="3.6.1.74"/>
    </reaction>
    <physiologicalReaction direction="left-to-right" evidence="7">
        <dbReference type="Rhea" id="RHEA:67005"/>
    </physiologicalReaction>
</comment>
<accession>A0AAV9PGD1</accession>
<dbReference type="RefSeq" id="XP_064660560.1">
    <property type="nucleotide sequence ID" value="XM_064800609.1"/>
</dbReference>
<feature type="compositionally biased region" description="Polar residues" evidence="9">
    <location>
        <begin position="257"/>
        <end position="267"/>
    </location>
</feature>
<reference evidence="11 12" key="1">
    <citation type="submission" date="2023-08" db="EMBL/GenBank/DDBJ databases">
        <title>Black Yeasts Isolated from many extreme environments.</title>
        <authorList>
            <person name="Coleine C."/>
            <person name="Stajich J.E."/>
            <person name="Selbmann L."/>
        </authorList>
    </citation>
    <scope>NUCLEOTIDE SEQUENCE [LARGE SCALE GENOMIC DNA]</scope>
    <source>
        <strain evidence="11 12">CCFEE 5935</strain>
    </source>
</reference>
<evidence type="ECO:0000313" key="11">
    <source>
        <dbReference type="EMBL" id="KAK5171716.1"/>
    </source>
</evidence>
<evidence type="ECO:0000256" key="3">
    <source>
        <dbReference type="ARBA" id="ARBA00006345"/>
    </source>
</evidence>
<keyword evidence="5 8" id="KW-0378">Hydrolase</keyword>
<dbReference type="InterPro" id="IPR040343">
    <property type="entry name" value="Cet1/Ctl1"/>
</dbReference>
<comment type="subcellular location">
    <subcellularLocation>
        <location evidence="2 8">Nucleus</location>
    </subcellularLocation>
</comment>
<dbReference type="PANTHER" id="PTHR28118">
    <property type="entry name" value="POLYNUCLEOTIDE 5'-TRIPHOSPHATASE-RELATED"/>
    <property type="match status" value="1"/>
</dbReference>
<evidence type="ECO:0000256" key="4">
    <source>
        <dbReference type="ARBA" id="ARBA00022664"/>
    </source>
</evidence>
<dbReference type="InterPro" id="IPR004206">
    <property type="entry name" value="mRNA_triPase_Cet1"/>
</dbReference>
<dbReference type="AlphaFoldDB" id="A0AAV9PGD1"/>
<proteinExistence type="inferred from homology"/>
<dbReference type="EC" id="3.6.1.74" evidence="8"/>
<feature type="compositionally biased region" description="Pro residues" evidence="9">
    <location>
        <begin position="55"/>
        <end position="66"/>
    </location>
</feature>
<feature type="compositionally biased region" description="Polar residues" evidence="9">
    <location>
        <begin position="409"/>
        <end position="426"/>
    </location>
</feature>
<evidence type="ECO:0000256" key="5">
    <source>
        <dbReference type="ARBA" id="ARBA00022801"/>
    </source>
</evidence>
<dbReference type="GO" id="GO:0004651">
    <property type="term" value="F:polynucleotide 5'-phosphatase activity"/>
    <property type="evidence" value="ECO:0007669"/>
    <property type="project" value="UniProtKB-UniRule"/>
</dbReference>
<dbReference type="Pfam" id="PF02940">
    <property type="entry name" value="mRNA_triPase"/>
    <property type="match status" value="1"/>
</dbReference>
<dbReference type="SUPFAM" id="SSF55154">
    <property type="entry name" value="CYTH-like phosphatases"/>
    <property type="match status" value="1"/>
</dbReference>
<dbReference type="Gene3D" id="3.20.100.10">
    <property type="entry name" value="mRNA triphosphatase Cet1-like"/>
    <property type="match status" value="1"/>
</dbReference>
<name>A0AAV9PGD1_9PEZI</name>
<organism evidence="11 12">
    <name type="scientific">Saxophila tyrrhenica</name>
    <dbReference type="NCBI Taxonomy" id="1690608"/>
    <lineage>
        <taxon>Eukaryota</taxon>
        <taxon>Fungi</taxon>
        <taxon>Dikarya</taxon>
        <taxon>Ascomycota</taxon>
        <taxon>Pezizomycotina</taxon>
        <taxon>Dothideomycetes</taxon>
        <taxon>Dothideomycetidae</taxon>
        <taxon>Mycosphaerellales</taxon>
        <taxon>Extremaceae</taxon>
        <taxon>Saxophila</taxon>
    </lineage>
</organism>
<dbReference type="Proteomes" id="UP001337655">
    <property type="component" value="Unassembled WGS sequence"/>
</dbReference>
<evidence type="ECO:0000256" key="6">
    <source>
        <dbReference type="ARBA" id="ARBA00023242"/>
    </source>
</evidence>
<dbReference type="CDD" id="cd07470">
    <property type="entry name" value="CYTH-like_mRNA_RTPase"/>
    <property type="match status" value="1"/>
</dbReference>
<dbReference type="PANTHER" id="PTHR28118:SF1">
    <property type="entry name" value="POLYNUCLEOTIDE 5'-TRIPHOSPHATASE CTL1-RELATED"/>
    <property type="match status" value="1"/>
</dbReference>
<comment type="subunit">
    <text evidence="8">Heterodimer. The mRNA-capping enzyme is composed of two separate chains alpha and beta, respectively a mRNA guanylyltransferase and an mRNA 5'-triphosphate monophosphatase.</text>
</comment>
<keyword evidence="8" id="KW-0506">mRNA capping</keyword>
<comment type="caution">
    <text evidence="11">The sequence shown here is derived from an EMBL/GenBank/DDBJ whole genome shotgun (WGS) entry which is preliminary data.</text>
</comment>
<gene>
    <name evidence="11" type="ORF">LTR77_003352</name>
</gene>
<feature type="compositionally biased region" description="Polar residues" evidence="9">
    <location>
        <begin position="172"/>
        <end position="189"/>
    </location>
</feature>
<dbReference type="GO" id="GO:0140818">
    <property type="term" value="F:mRNA 5'-triphosphate monophosphatase activity"/>
    <property type="evidence" value="ECO:0007669"/>
    <property type="project" value="UniProtKB-EC"/>
</dbReference>
<feature type="compositionally biased region" description="Polar residues" evidence="9">
    <location>
        <begin position="202"/>
        <end position="247"/>
    </location>
</feature>
<feature type="domain" description="mRNA triphosphatase Cet1-like" evidence="10">
    <location>
        <begin position="458"/>
        <end position="707"/>
    </location>
</feature>
<protein>
    <recommendedName>
        <fullName evidence="8">mRNA-capping enzyme subunit beta</fullName>
        <ecNumber evidence="8">3.6.1.74</ecNumber>
    </recommendedName>
    <alternativeName>
        <fullName evidence="8">mRNA 5'-phosphatase</fullName>
    </alternativeName>
    <alternativeName>
        <fullName evidence="8">mRNA 5'-triphosphate monophosphatase</fullName>
    </alternativeName>
</protein>
<feature type="region of interest" description="Disordered" evidence="9">
    <location>
        <begin position="1"/>
        <end position="376"/>
    </location>
</feature>
<comment type="cofactor">
    <cofactor evidence="1 8">
        <name>Mg(2+)</name>
        <dbReference type="ChEBI" id="CHEBI:18420"/>
    </cofactor>
</comment>
<evidence type="ECO:0000256" key="8">
    <source>
        <dbReference type="RuleBase" id="RU367053"/>
    </source>
</evidence>
<feature type="compositionally biased region" description="Polar residues" evidence="9">
    <location>
        <begin position="18"/>
        <end position="37"/>
    </location>
</feature>
<keyword evidence="12" id="KW-1185">Reference proteome</keyword>
<dbReference type="GO" id="GO:0031533">
    <property type="term" value="C:mRNA capping enzyme complex"/>
    <property type="evidence" value="ECO:0007669"/>
    <property type="project" value="UniProtKB-UniRule"/>
</dbReference>
<evidence type="ECO:0000256" key="1">
    <source>
        <dbReference type="ARBA" id="ARBA00001946"/>
    </source>
</evidence>
<feature type="compositionally biased region" description="Polar residues" evidence="9">
    <location>
        <begin position="68"/>
        <end position="77"/>
    </location>
</feature>
<evidence type="ECO:0000259" key="10">
    <source>
        <dbReference type="Pfam" id="PF02940"/>
    </source>
</evidence>